<dbReference type="InterPro" id="IPR036465">
    <property type="entry name" value="vWFA_dom_sf"/>
</dbReference>
<evidence type="ECO:0000313" key="11">
    <source>
        <dbReference type="EMBL" id="GGB08899.1"/>
    </source>
</evidence>
<evidence type="ECO:0000256" key="9">
    <source>
        <dbReference type="SAM" id="Phobius"/>
    </source>
</evidence>
<feature type="compositionally biased region" description="Basic and acidic residues" evidence="8">
    <location>
        <begin position="500"/>
        <end position="517"/>
    </location>
</feature>
<feature type="domain" description="VWFA" evidence="10">
    <location>
        <begin position="91"/>
        <end position="287"/>
    </location>
</feature>
<evidence type="ECO:0000256" key="4">
    <source>
        <dbReference type="ARBA" id="ARBA00022803"/>
    </source>
</evidence>
<dbReference type="SUPFAM" id="SSF48452">
    <property type="entry name" value="TPR-like"/>
    <property type="match status" value="1"/>
</dbReference>
<name>A0A8J2XSG2_9BACT</name>
<protein>
    <recommendedName>
        <fullName evidence="10">VWFA domain-containing protein</fullName>
    </recommendedName>
</protein>
<keyword evidence="6 9" id="KW-0472">Membrane</keyword>
<dbReference type="SMART" id="SM00327">
    <property type="entry name" value="VWA"/>
    <property type="match status" value="1"/>
</dbReference>
<evidence type="ECO:0000256" key="5">
    <source>
        <dbReference type="ARBA" id="ARBA00022989"/>
    </source>
</evidence>
<dbReference type="InterPro" id="IPR011990">
    <property type="entry name" value="TPR-like_helical_dom_sf"/>
</dbReference>
<dbReference type="PROSITE" id="PS50234">
    <property type="entry name" value="VWFA"/>
    <property type="match status" value="1"/>
</dbReference>
<evidence type="ECO:0000313" key="12">
    <source>
        <dbReference type="Proteomes" id="UP000607559"/>
    </source>
</evidence>
<keyword evidence="2 9" id="KW-0812">Transmembrane</keyword>
<feature type="compositionally biased region" description="Low complexity" evidence="8">
    <location>
        <begin position="518"/>
        <end position="529"/>
    </location>
</feature>
<dbReference type="Pfam" id="PF13414">
    <property type="entry name" value="TPR_11"/>
    <property type="match status" value="1"/>
</dbReference>
<dbReference type="Gene3D" id="3.40.50.410">
    <property type="entry name" value="von Willebrand factor, type A domain"/>
    <property type="match status" value="1"/>
</dbReference>
<dbReference type="Gene3D" id="1.25.40.10">
    <property type="entry name" value="Tetratricopeptide repeat domain"/>
    <property type="match status" value="1"/>
</dbReference>
<organism evidence="11 12">
    <name type="scientific">Puia dinghuensis</name>
    <dbReference type="NCBI Taxonomy" id="1792502"/>
    <lineage>
        <taxon>Bacteria</taxon>
        <taxon>Pseudomonadati</taxon>
        <taxon>Bacteroidota</taxon>
        <taxon>Chitinophagia</taxon>
        <taxon>Chitinophagales</taxon>
        <taxon>Chitinophagaceae</taxon>
        <taxon>Puia</taxon>
    </lineage>
</organism>
<reference evidence="11" key="2">
    <citation type="submission" date="2020-09" db="EMBL/GenBank/DDBJ databases">
        <authorList>
            <person name="Sun Q."/>
            <person name="Zhou Y."/>
        </authorList>
    </citation>
    <scope>NUCLEOTIDE SEQUENCE</scope>
    <source>
        <strain evidence="11">CGMCC 1.15448</strain>
    </source>
</reference>
<feature type="region of interest" description="Disordered" evidence="8">
    <location>
        <begin position="488"/>
        <end position="572"/>
    </location>
</feature>
<feature type="repeat" description="TPR" evidence="7">
    <location>
        <begin position="370"/>
        <end position="403"/>
    </location>
</feature>
<keyword evidence="12" id="KW-1185">Reference proteome</keyword>
<evidence type="ECO:0000256" key="6">
    <source>
        <dbReference type="ARBA" id="ARBA00023136"/>
    </source>
</evidence>
<feature type="transmembrane region" description="Helical" evidence="9">
    <location>
        <begin position="346"/>
        <end position="365"/>
    </location>
</feature>
<evidence type="ECO:0000256" key="1">
    <source>
        <dbReference type="ARBA" id="ARBA00022475"/>
    </source>
</evidence>
<evidence type="ECO:0000259" key="10">
    <source>
        <dbReference type="PROSITE" id="PS50234"/>
    </source>
</evidence>
<feature type="transmembrane region" description="Helical" evidence="9">
    <location>
        <begin position="306"/>
        <end position="325"/>
    </location>
</feature>
<keyword evidence="4 7" id="KW-0802">TPR repeat</keyword>
<feature type="transmembrane region" description="Helical" evidence="9">
    <location>
        <begin position="6"/>
        <end position="27"/>
    </location>
</feature>
<comment type="caution">
    <text evidence="11">The sequence shown here is derived from an EMBL/GenBank/DDBJ whole genome shotgun (WGS) entry which is preliminary data.</text>
</comment>
<evidence type="ECO:0000256" key="8">
    <source>
        <dbReference type="SAM" id="MobiDB-lite"/>
    </source>
</evidence>
<evidence type="ECO:0000256" key="2">
    <source>
        <dbReference type="ARBA" id="ARBA00022692"/>
    </source>
</evidence>
<dbReference type="AlphaFoldDB" id="A0A8J2XSG2"/>
<dbReference type="InterPro" id="IPR002035">
    <property type="entry name" value="VWF_A"/>
</dbReference>
<reference evidence="11" key="1">
    <citation type="journal article" date="2014" name="Int. J. Syst. Evol. Microbiol.">
        <title>Complete genome sequence of Corynebacterium casei LMG S-19264T (=DSM 44701T), isolated from a smear-ripened cheese.</title>
        <authorList>
            <consortium name="US DOE Joint Genome Institute (JGI-PGF)"/>
            <person name="Walter F."/>
            <person name="Albersmeier A."/>
            <person name="Kalinowski J."/>
            <person name="Ruckert C."/>
        </authorList>
    </citation>
    <scope>NUCLEOTIDE SEQUENCE</scope>
    <source>
        <strain evidence="11">CGMCC 1.15448</strain>
    </source>
</reference>
<keyword evidence="5 9" id="KW-1133">Transmembrane helix</keyword>
<evidence type="ECO:0000256" key="3">
    <source>
        <dbReference type="ARBA" id="ARBA00022737"/>
    </source>
</evidence>
<dbReference type="InterPro" id="IPR013105">
    <property type="entry name" value="TPR_2"/>
</dbReference>
<feature type="repeat" description="TPR" evidence="7">
    <location>
        <begin position="404"/>
        <end position="437"/>
    </location>
</feature>
<keyword evidence="3" id="KW-0677">Repeat</keyword>
<sequence>MYRFQHSDYLIGLGALPLLLAALFFLLQWKKKTATRMGDPALIRQLIRNFSPFRFLVKVLLVFLAFLIIILGAANPQMPGAMQNIQRKGVDVMFVLDVSKSMLATDIKPSRLDKAKQLLLLLSEKLENDRLGLILFAGRAYLQMPLTTDHGAARMYIQDASPDAVPTQGTVIADALHMANTAFNSKERKYKSIVLVSDGEDHDPDALKVAKELAQNGVMINTIGIGSPDGSTIIDPATGETKKDEQGNTVISKLNEAELQQLSDATNGEYIRLDNVDDALITMTERIDSAEKKSMSDAEFIDYISYFQWFLGAAFVLLVMEFFLSERRREKRPANGSKPAAGTPALAARALLVLVVIAAALPATAQSGNGDAKVRNGNRYYKKHQIDESVQQYQSAVQQAPDNPTANYNLGNAQFRKNNFDEAGRSYDSAIHYSQDKTMQEKGYYNKGVAMIKQKKLQESIEAWKKALKLDASDVEARDNLEKALMELKKQQQQQQQQQKDQKKEQNNKKEDKKDQDQQQQQQQEQPKPQRSRLNKQQVEQLLKALEQKENDLQNKMKQSKVKTPNQPDKDW</sequence>
<feature type="compositionally biased region" description="Polar residues" evidence="8">
    <location>
        <begin position="556"/>
        <end position="572"/>
    </location>
</feature>
<dbReference type="EMBL" id="BMJC01000004">
    <property type="protein sequence ID" value="GGB08899.1"/>
    <property type="molecule type" value="Genomic_DNA"/>
</dbReference>
<dbReference type="Proteomes" id="UP000607559">
    <property type="component" value="Unassembled WGS sequence"/>
</dbReference>
<feature type="compositionally biased region" description="Basic and acidic residues" evidence="8">
    <location>
        <begin position="546"/>
        <end position="555"/>
    </location>
</feature>
<dbReference type="PANTHER" id="PTHR22550">
    <property type="entry name" value="SPORE GERMINATION PROTEIN"/>
    <property type="match status" value="1"/>
</dbReference>
<dbReference type="PROSITE" id="PS50005">
    <property type="entry name" value="TPR"/>
    <property type="match status" value="3"/>
</dbReference>
<keyword evidence="1" id="KW-1003">Cell membrane</keyword>
<feature type="transmembrane region" description="Helical" evidence="9">
    <location>
        <begin position="55"/>
        <end position="74"/>
    </location>
</feature>
<dbReference type="InterPro" id="IPR019734">
    <property type="entry name" value="TPR_rpt"/>
</dbReference>
<accession>A0A8J2XSG2</accession>
<dbReference type="SMART" id="SM00028">
    <property type="entry name" value="TPR"/>
    <property type="match status" value="3"/>
</dbReference>
<dbReference type="PANTHER" id="PTHR22550:SF5">
    <property type="entry name" value="LEUCINE ZIPPER PROTEIN 4"/>
    <property type="match status" value="1"/>
</dbReference>
<dbReference type="SUPFAM" id="SSF53300">
    <property type="entry name" value="vWA-like"/>
    <property type="match status" value="1"/>
</dbReference>
<evidence type="ECO:0000256" key="7">
    <source>
        <dbReference type="PROSITE-ProRule" id="PRU00339"/>
    </source>
</evidence>
<gene>
    <name evidence="11" type="ORF">GCM10011511_35510</name>
</gene>
<dbReference type="InterPro" id="IPR050768">
    <property type="entry name" value="UPF0353/GerABKA_families"/>
</dbReference>
<dbReference type="Pfam" id="PF07719">
    <property type="entry name" value="TPR_2"/>
    <property type="match status" value="1"/>
</dbReference>
<dbReference type="Pfam" id="PF13519">
    <property type="entry name" value="VWA_2"/>
    <property type="match status" value="1"/>
</dbReference>
<feature type="repeat" description="TPR" evidence="7">
    <location>
        <begin position="441"/>
        <end position="474"/>
    </location>
</feature>
<proteinExistence type="predicted"/>
<dbReference type="RefSeq" id="WP_188934145.1">
    <property type="nucleotide sequence ID" value="NZ_BMJC01000004.1"/>
</dbReference>